<feature type="region of interest" description="Disordered" evidence="2">
    <location>
        <begin position="96"/>
        <end position="120"/>
    </location>
</feature>
<feature type="compositionally biased region" description="Polar residues" evidence="2">
    <location>
        <begin position="266"/>
        <end position="277"/>
    </location>
</feature>
<sequence length="585" mass="66609">MSLLLLLVQSSGNTVSSLMFTFTNSWRARLNLITSIVLQRSTRNPRDDIFSFYNTKSITPRRKKENMEKFRHIMEEIHGQQRNSLQKSNSKLSAKKEIGSHAKPTSLRVSPRFSQKKGPILSRNPQEARRHLGIVQSSQECCRTLQFESGDEGDGPEDHTEPLNMMDMTTVISEASILQAPYHQQQPKKIPEPVIKKSLLNLADTSSGMRKTGYNLRNKKLPNYICQSRVHSEEERKVIFKTGIIDDEAKTSHSSIETVESKEAVNESSNEHTSTISPKKLNKEDKTNNASWNVNEKFSKKVSFSEQKRSARKIPRRRSAIALRVRTPTYKNNKNPRRRSASKLPKPSDVQPIIGKPVQRPSDRYKRNVTHVDTETPLQEPGKENMTSTCIQKVDTCDAATNTQIKFIIGQSSAPQLTTEIENLLKEQDEINKKANLLMKQSHTRRQQMKESGVMEIFSAACCDDTNTKAGGSVTQDSSVLESSILNTTNYLNASQSYWNLMKHDNRFLRTPSSVPAKKFINQTPVQIEEEDEQFENEKPWDKSTFTELAGNCERPSLAPMTPHSRQQVSQLKLCLRKQLEDLYD</sequence>
<evidence type="ECO:0000313" key="4">
    <source>
        <dbReference type="Proteomes" id="UP000747542"/>
    </source>
</evidence>
<evidence type="ECO:0000256" key="2">
    <source>
        <dbReference type="SAM" id="MobiDB-lite"/>
    </source>
</evidence>
<keyword evidence="4" id="KW-1185">Reference proteome</keyword>
<accession>A0A8J5J8N9</accession>
<evidence type="ECO:0000313" key="3">
    <source>
        <dbReference type="EMBL" id="KAG7154216.1"/>
    </source>
</evidence>
<dbReference type="Proteomes" id="UP000747542">
    <property type="component" value="Unassembled WGS sequence"/>
</dbReference>
<feature type="coiled-coil region" evidence="1">
    <location>
        <begin position="414"/>
        <end position="441"/>
    </location>
</feature>
<feature type="region of interest" description="Disordered" evidence="2">
    <location>
        <begin position="250"/>
        <end position="361"/>
    </location>
</feature>
<name>A0A8J5J8N9_HOMAM</name>
<feature type="compositionally biased region" description="Basic residues" evidence="2">
    <location>
        <begin position="310"/>
        <end position="319"/>
    </location>
</feature>
<reference evidence="3" key="1">
    <citation type="journal article" date="2021" name="Sci. Adv.">
        <title>The American lobster genome reveals insights on longevity, neural, and immune adaptations.</title>
        <authorList>
            <person name="Polinski J.M."/>
            <person name="Zimin A.V."/>
            <person name="Clark K.F."/>
            <person name="Kohn A.B."/>
            <person name="Sadowski N."/>
            <person name="Timp W."/>
            <person name="Ptitsyn A."/>
            <person name="Khanna P."/>
            <person name="Romanova D.Y."/>
            <person name="Williams P."/>
            <person name="Greenwood S.J."/>
            <person name="Moroz L.L."/>
            <person name="Walt D.R."/>
            <person name="Bodnar A.G."/>
        </authorList>
    </citation>
    <scope>NUCLEOTIDE SEQUENCE</scope>
    <source>
        <strain evidence="3">GMGI-L3</strain>
    </source>
</reference>
<comment type="caution">
    <text evidence="3">The sequence shown here is derived from an EMBL/GenBank/DDBJ whole genome shotgun (WGS) entry which is preliminary data.</text>
</comment>
<gene>
    <name evidence="3" type="ORF">Hamer_G024926</name>
</gene>
<proteinExistence type="predicted"/>
<protein>
    <submittedName>
        <fullName evidence="3">Uncharacterized protein</fullName>
    </submittedName>
</protein>
<keyword evidence="1" id="KW-0175">Coiled coil</keyword>
<dbReference type="AlphaFoldDB" id="A0A8J5J8N9"/>
<organism evidence="3 4">
    <name type="scientific">Homarus americanus</name>
    <name type="common">American lobster</name>
    <dbReference type="NCBI Taxonomy" id="6706"/>
    <lineage>
        <taxon>Eukaryota</taxon>
        <taxon>Metazoa</taxon>
        <taxon>Ecdysozoa</taxon>
        <taxon>Arthropoda</taxon>
        <taxon>Crustacea</taxon>
        <taxon>Multicrustacea</taxon>
        <taxon>Malacostraca</taxon>
        <taxon>Eumalacostraca</taxon>
        <taxon>Eucarida</taxon>
        <taxon>Decapoda</taxon>
        <taxon>Pleocyemata</taxon>
        <taxon>Astacidea</taxon>
        <taxon>Nephropoidea</taxon>
        <taxon>Nephropidae</taxon>
        <taxon>Homarus</taxon>
    </lineage>
</organism>
<evidence type="ECO:0000256" key="1">
    <source>
        <dbReference type="SAM" id="Coils"/>
    </source>
</evidence>
<dbReference type="EMBL" id="JAHLQT010044884">
    <property type="protein sequence ID" value="KAG7154216.1"/>
    <property type="molecule type" value="Genomic_DNA"/>
</dbReference>